<evidence type="ECO:0000313" key="5">
    <source>
        <dbReference type="Proteomes" id="UP000799772"/>
    </source>
</evidence>
<accession>A0A9P4INJ3</accession>
<keyword evidence="2" id="KW-0349">Heme</keyword>
<dbReference type="OrthoDB" id="1470350at2759"/>
<dbReference type="GO" id="GO:0016705">
    <property type="term" value="F:oxidoreductase activity, acting on paired donors, with incorporation or reduction of molecular oxygen"/>
    <property type="evidence" value="ECO:0007669"/>
    <property type="project" value="InterPro"/>
</dbReference>
<keyword evidence="2" id="KW-0479">Metal-binding</keyword>
<dbReference type="AlphaFoldDB" id="A0A9P4INJ3"/>
<feature type="binding site" description="axial binding residue" evidence="2">
    <location>
        <position position="499"/>
    </location>
    <ligand>
        <name>heme</name>
        <dbReference type="ChEBI" id="CHEBI:30413"/>
    </ligand>
    <ligandPart>
        <name>Fe</name>
        <dbReference type="ChEBI" id="CHEBI:18248"/>
    </ligandPart>
</feature>
<evidence type="ECO:0000256" key="3">
    <source>
        <dbReference type="SAM" id="Phobius"/>
    </source>
</evidence>
<dbReference type="SUPFAM" id="SSF48264">
    <property type="entry name" value="Cytochrome P450"/>
    <property type="match status" value="1"/>
</dbReference>
<sequence>MASRLPVVPTIVLVSALESFAAVTFISERLLRNAFLWTLIRLIALNVLLYIIYLVEIWPRLLSPLRHLPRPKGALPLLGHGLAVFNRPPGRDFLRWVTEVPNDGIIHFRGFFNQDRLLVTNPKALAEILVTHPYDFEKPAKGRSFLRRVLGDGLIIAEGDVHKFQRKNVMPVFSFRHLKELYPMMWKKAVALTQGMAAEIREQAGSISDANDSENVSGALEVNHWANKVTMDIIGIAAMGREFNALKNDDDELIKTYEEILEPTTEKLIYFASQVAGPQTLVNRLPWKINERITATTNTLRRICMQLVQEKREAIKAAAEEHLDILSVLIKSDNFDDIQLVDQMLTFLAAGHETTSSAFTWTTYLLAKNPLWQTKLREEIQANIAHDRPPQSADELSSILESLPILNAVCNETLRLYPTVPITIRDAMTDTTLLDQQVPVGTQLILSPWAVNRNPHLWGEDADKFKPERWVSEDGKPNNNGGAESNYSLLTFLHGPRSCIGQNFAKTELRCLVATFTSVFEWEMADPNEDVICTGVITTKPANGMHLRLNIIGSFQ</sequence>
<comment type="cofactor">
    <cofactor evidence="2">
        <name>heme</name>
        <dbReference type="ChEBI" id="CHEBI:30413"/>
    </cofactor>
</comment>
<dbReference type="EMBL" id="ML978122">
    <property type="protein sequence ID" value="KAF2102495.1"/>
    <property type="molecule type" value="Genomic_DNA"/>
</dbReference>
<feature type="transmembrane region" description="Helical" evidence="3">
    <location>
        <begin position="6"/>
        <end position="27"/>
    </location>
</feature>
<comment type="similarity">
    <text evidence="1">Belongs to the cytochrome P450 family.</text>
</comment>
<dbReference type="Proteomes" id="UP000799772">
    <property type="component" value="Unassembled WGS sequence"/>
</dbReference>
<reference evidence="4" key="1">
    <citation type="journal article" date="2020" name="Stud. Mycol.">
        <title>101 Dothideomycetes genomes: a test case for predicting lifestyles and emergence of pathogens.</title>
        <authorList>
            <person name="Haridas S."/>
            <person name="Albert R."/>
            <person name="Binder M."/>
            <person name="Bloem J."/>
            <person name="Labutti K."/>
            <person name="Salamov A."/>
            <person name="Andreopoulos B."/>
            <person name="Baker S."/>
            <person name="Barry K."/>
            <person name="Bills G."/>
            <person name="Bluhm B."/>
            <person name="Cannon C."/>
            <person name="Castanera R."/>
            <person name="Culley D."/>
            <person name="Daum C."/>
            <person name="Ezra D."/>
            <person name="Gonzalez J."/>
            <person name="Henrissat B."/>
            <person name="Kuo A."/>
            <person name="Liang C."/>
            <person name="Lipzen A."/>
            <person name="Lutzoni F."/>
            <person name="Magnuson J."/>
            <person name="Mondo S."/>
            <person name="Nolan M."/>
            <person name="Ohm R."/>
            <person name="Pangilinan J."/>
            <person name="Park H.-J."/>
            <person name="Ramirez L."/>
            <person name="Alfaro M."/>
            <person name="Sun H."/>
            <person name="Tritt A."/>
            <person name="Yoshinaga Y."/>
            <person name="Zwiers L.-H."/>
            <person name="Turgeon B."/>
            <person name="Goodwin S."/>
            <person name="Spatafora J."/>
            <person name="Crous P."/>
            <person name="Grigoriev I."/>
        </authorList>
    </citation>
    <scope>NUCLEOTIDE SEQUENCE</scope>
    <source>
        <strain evidence="4">CBS 133067</strain>
    </source>
</reference>
<dbReference type="Gene3D" id="1.10.630.10">
    <property type="entry name" value="Cytochrome P450"/>
    <property type="match status" value="1"/>
</dbReference>
<keyword evidence="5" id="KW-1185">Reference proteome</keyword>
<name>A0A9P4INJ3_9PEZI</name>
<dbReference type="PANTHER" id="PTHR24305:SF166">
    <property type="entry name" value="CYTOCHROME P450 12A4, MITOCHONDRIAL-RELATED"/>
    <property type="match status" value="1"/>
</dbReference>
<evidence type="ECO:0000256" key="2">
    <source>
        <dbReference type="PIRSR" id="PIRSR602401-1"/>
    </source>
</evidence>
<dbReference type="GO" id="GO:0005506">
    <property type="term" value="F:iron ion binding"/>
    <property type="evidence" value="ECO:0007669"/>
    <property type="project" value="InterPro"/>
</dbReference>
<keyword evidence="4" id="KW-0503">Monooxygenase</keyword>
<dbReference type="GO" id="GO:0020037">
    <property type="term" value="F:heme binding"/>
    <property type="evidence" value="ECO:0007669"/>
    <property type="project" value="InterPro"/>
</dbReference>
<evidence type="ECO:0000313" key="4">
    <source>
        <dbReference type="EMBL" id="KAF2102495.1"/>
    </source>
</evidence>
<feature type="transmembrane region" description="Helical" evidence="3">
    <location>
        <begin position="34"/>
        <end position="55"/>
    </location>
</feature>
<dbReference type="PRINTS" id="PR00385">
    <property type="entry name" value="P450"/>
</dbReference>
<keyword evidence="3" id="KW-0472">Membrane</keyword>
<comment type="caution">
    <text evidence="4">The sequence shown here is derived from an EMBL/GenBank/DDBJ whole genome shotgun (WGS) entry which is preliminary data.</text>
</comment>
<protein>
    <submittedName>
        <fullName evidence="4">P450 monooxygenase</fullName>
    </submittedName>
</protein>
<dbReference type="InterPro" id="IPR002401">
    <property type="entry name" value="Cyt_P450_E_grp-I"/>
</dbReference>
<dbReference type="CDD" id="cd11069">
    <property type="entry name" value="CYP_FUM15-like"/>
    <property type="match status" value="1"/>
</dbReference>
<dbReference type="PANTHER" id="PTHR24305">
    <property type="entry name" value="CYTOCHROME P450"/>
    <property type="match status" value="1"/>
</dbReference>
<dbReference type="PRINTS" id="PR00463">
    <property type="entry name" value="EP450I"/>
</dbReference>
<keyword evidence="3" id="KW-1133">Transmembrane helix</keyword>
<dbReference type="Pfam" id="PF00067">
    <property type="entry name" value="p450"/>
    <property type="match status" value="1"/>
</dbReference>
<dbReference type="InterPro" id="IPR050121">
    <property type="entry name" value="Cytochrome_P450_monoxygenase"/>
</dbReference>
<dbReference type="InterPro" id="IPR036396">
    <property type="entry name" value="Cyt_P450_sf"/>
</dbReference>
<dbReference type="InterPro" id="IPR001128">
    <property type="entry name" value="Cyt_P450"/>
</dbReference>
<evidence type="ECO:0000256" key="1">
    <source>
        <dbReference type="ARBA" id="ARBA00010617"/>
    </source>
</evidence>
<gene>
    <name evidence="4" type="ORF">NA57DRAFT_31664</name>
</gene>
<dbReference type="FunFam" id="1.10.630.10:FF:000051">
    <property type="entry name" value="Cytochrome P450 monooxygenase (Fum15)"/>
    <property type="match status" value="1"/>
</dbReference>
<organism evidence="4 5">
    <name type="scientific">Rhizodiscina lignyota</name>
    <dbReference type="NCBI Taxonomy" id="1504668"/>
    <lineage>
        <taxon>Eukaryota</taxon>
        <taxon>Fungi</taxon>
        <taxon>Dikarya</taxon>
        <taxon>Ascomycota</taxon>
        <taxon>Pezizomycotina</taxon>
        <taxon>Dothideomycetes</taxon>
        <taxon>Pleosporomycetidae</taxon>
        <taxon>Aulographales</taxon>
        <taxon>Rhizodiscinaceae</taxon>
        <taxon>Rhizodiscina</taxon>
    </lineage>
</organism>
<dbReference type="GO" id="GO:0004497">
    <property type="term" value="F:monooxygenase activity"/>
    <property type="evidence" value="ECO:0007669"/>
    <property type="project" value="UniProtKB-KW"/>
</dbReference>
<keyword evidence="4" id="KW-0560">Oxidoreductase</keyword>
<keyword evidence="2" id="KW-0408">Iron</keyword>
<keyword evidence="3" id="KW-0812">Transmembrane</keyword>
<proteinExistence type="inferred from homology"/>